<dbReference type="RefSeq" id="WP_153213869.1">
    <property type="nucleotide sequence ID" value="NZ_WIBF01000001.1"/>
</dbReference>
<gene>
    <name evidence="1" type="ORF">GFB49_00595</name>
</gene>
<keyword evidence="2" id="KW-1185">Reference proteome</keyword>
<comment type="caution">
    <text evidence="1">The sequence shown here is derived from an EMBL/GenBank/DDBJ whole genome shotgun (WGS) entry which is preliminary data.</text>
</comment>
<dbReference type="AlphaFoldDB" id="A0A843YC86"/>
<name>A0A843YC86_9RHOB</name>
<protein>
    <submittedName>
        <fullName evidence="1">Recombinase</fullName>
    </submittedName>
</protein>
<evidence type="ECO:0000313" key="1">
    <source>
        <dbReference type="EMBL" id="MQQ06943.1"/>
    </source>
</evidence>
<reference evidence="1 2" key="1">
    <citation type="submission" date="2019-10" db="EMBL/GenBank/DDBJ databases">
        <title>Epibacterium sp. nov., isolated from seawater.</title>
        <authorList>
            <person name="Zhang X."/>
            <person name="Li N."/>
        </authorList>
    </citation>
    <scope>NUCLEOTIDE SEQUENCE [LARGE SCALE GENOMIC DNA]</scope>
    <source>
        <strain evidence="1 2">SM1979</strain>
    </source>
</reference>
<evidence type="ECO:0000313" key="2">
    <source>
        <dbReference type="Proteomes" id="UP000444174"/>
    </source>
</evidence>
<organism evidence="1 2">
    <name type="scientific">Tritonibacter litoralis</name>
    <dbReference type="NCBI Taxonomy" id="2662264"/>
    <lineage>
        <taxon>Bacteria</taxon>
        <taxon>Pseudomonadati</taxon>
        <taxon>Pseudomonadota</taxon>
        <taxon>Alphaproteobacteria</taxon>
        <taxon>Rhodobacterales</taxon>
        <taxon>Paracoccaceae</taxon>
        <taxon>Tritonibacter</taxon>
    </lineage>
</organism>
<accession>A0A843YC86</accession>
<proteinExistence type="predicted"/>
<sequence length="115" mass="12722">MKHSPETLIGKTADLLRSLHDSILLLRNEAETLRAQLRAEDAVNPETAGVKPQINKLETLIRDCQKVEKTLVDRSTLISDAHNSAPAYDFEAVRAEIHSRLARLRATLPGSAISE</sequence>
<dbReference type="Proteomes" id="UP000444174">
    <property type="component" value="Unassembled WGS sequence"/>
</dbReference>
<dbReference type="EMBL" id="WIBF01000001">
    <property type="protein sequence ID" value="MQQ06943.1"/>
    <property type="molecule type" value="Genomic_DNA"/>
</dbReference>